<gene>
    <name evidence="2" type="ORF">C7B82_19720</name>
</gene>
<dbReference type="Gene3D" id="3.30.1460.10">
    <property type="match status" value="1"/>
</dbReference>
<dbReference type="Proteomes" id="UP000239576">
    <property type="component" value="Unassembled WGS sequence"/>
</dbReference>
<evidence type="ECO:0000313" key="3">
    <source>
        <dbReference type="Proteomes" id="UP000239576"/>
    </source>
</evidence>
<sequence>MTTLPLASTPSDQGLSDSEAADQQADNTTAATIVDVIETVIDSLDSANTAMVSDTDGGYIWKFKYGTVEVFVQLTGLSNDDTISAWSAVLKLPAKDEAKLTRKLLELNWSGTLEARFAILQDEVVVLSTRSIADLSPGEISRAITLVATIADDQDEPLQAEFGAS</sequence>
<dbReference type="EMBL" id="PVWK01000105">
    <property type="protein sequence ID" value="PSB26499.1"/>
    <property type="molecule type" value="Genomic_DNA"/>
</dbReference>
<proteinExistence type="predicted"/>
<dbReference type="AlphaFoldDB" id="A0A2T1E191"/>
<dbReference type="CDD" id="cd17036">
    <property type="entry name" value="T3SC_YbjN-like_1"/>
    <property type="match status" value="1"/>
</dbReference>
<evidence type="ECO:0000313" key="2">
    <source>
        <dbReference type="EMBL" id="PSB26499.1"/>
    </source>
</evidence>
<dbReference type="Pfam" id="PF10722">
    <property type="entry name" value="YbjN"/>
    <property type="match status" value="1"/>
</dbReference>
<dbReference type="InterPro" id="IPR019660">
    <property type="entry name" value="Put_sensory_transdc_reg_YbjN"/>
</dbReference>
<reference evidence="3" key="1">
    <citation type="submission" date="2018-02" db="EMBL/GenBank/DDBJ databases">
        <authorList>
            <person name="Moore K."/>
            <person name="Momper L."/>
        </authorList>
    </citation>
    <scope>NUCLEOTIDE SEQUENCE [LARGE SCALE GENOMIC DNA]</scope>
    <source>
        <strain evidence="3">ULC18</strain>
    </source>
</reference>
<accession>A0A2T1E191</accession>
<evidence type="ECO:0000256" key="1">
    <source>
        <dbReference type="SAM" id="MobiDB-lite"/>
    </source>
</evidence>
<organism evidence="2 3">
    <name type="scientific">Stenomitos frigidus ULC18</name>
    <dbReference type="NCBI Taxonomy" id="2107698"/>
    <lineage>
        <taxon>Bacteria</taxon>
        <taxon>Bacillati</taxon>
        <taxon>Cyanobacteriota</taxon>
        <taxon>Cyanophyceae</taxon>
        <taxon>Leptolyngbyales</taxon>
        <taxon>Leptolyngbyaceae</taxon>
        <taxon>Stenomitos</taxon>
    </lineage>
</organism>
<dbReference type="OrthoDB" id="424058at2"/>
<feature type="compositionally biased region" description="Polar residues" evidence="1">
    <location>
        <begin position="1"/>
        <end position="16"/>
    </location>
</feature>
<feature type="region of interest" description="Disordered" evidence="1">
    <location>
        <begin position="1"/>
        <end position="24"/>
    </location>
</feature>
<dbReference type="SUPFAM" id="SSF69635">
    <property type="entry name" value="Type III secretory system chaperone-like"/>
    <property type="match status" value="1"/>
</dbReference>
<keyword evidence="3" id="KW-1185">Reference proteome</keyword>
<protein>
    <submittedName>
        <fullName evidence="2">YbjN domain-containing protein</fullName>
    </submittedName>
</protein>
<comment type="caution">
    <text evidence="2">The sequence shown here is derived from an EMBL/GenBank/DDBJ whole genome shotgun (WGS) entry which is preliminary data.</text>
</comment>
<name>A0A2T1E191_9CYAN</name>
<reference evidence="2 3" key="2">
    <citation type="submission" date="2018-03" db="EMBL/GenBank/DDBJ databases">
        <title>The ancient ancestry and fast evolution of plastids.</title>
        <authorList>
            <person name="Moore K.R."/>
            <person name="Magnabosco C."/>
            <person name="Momper L."/>
            <person name="Gold D.A."/>
            <person name="Bosak T."/>
            <person name="Fournier G.P."/>
        </authorList>
    </citation>
    <scope>NUCLEOTIDE SEQUENCE [LARGE SCALE GENOMIC DNA]</scope>
    <source>
        <strain evidence="2 3">ULC18</strain>
    </source>
</reference>
<dbReference type="RefSeq" id="WP_106257990.1">
    <property type="nucleotide sequence ID" value="NZ_CAWNSW010000039.1"/>
</dbReference>